<keyword evidence="1" id="KW-1133">Transmembrane helix</keyword>
<name>A0A1A8S1S5_9TELE</name>
<reference evidence="2" key="1">
    <citation type="submission" date="2016-05" db="EMBL/GenBank/DDBJ databases">
        <authorList>
            <person name="Lavstsen T."/>
            <person name="Jespersen J.S."/>
        </authorList>
    </citation>
    <scope>NUCLEOTIDE SEQUENCE</scope>
    <source>
        <tissue evidence="2">Brain</tissue>
    </source>
</reference>
<evidence type="ECO:0000313" key="2">
    <source>
        <dbReference type="EMBL" id="SBS11912.1"/>
    </source>
</evidence>
<feature type="transmembrane region" description="Helical" evidence="1">
    <location>
        <begin position="12"/>
        <end position="37"/>
    </location>
</feature>
<feature type="non-terminal residue" evidence="2">
    <location>
        <position position="1"/>
    </location>
</feature>
<dbReference type="AlphaFoldDB" id="A0A1A8S1S5"/>
<accession>A0A1A8S1S5</accession>
<protein>
    <submittedName>
        <fullName evidence="2">Tumor necrosis factor, alpha-induced protein 3</fullName>
    </submittedName>
</protein>
<sequence length="41" mass="4796">GELSQSKASQMFGVIFETILFSSAVQKVFFFFSIFFWSSRY</sequence>
<keyword evidence="1" id="KW-0472">Membrane</keyword>
<dbReference type="EMBL" id="HAEI01010902">
    <property type="protein sequence ID" value="SBS11912.1"/>
    <property type="molecule type" value="Transcribed_RNA"/>
</dbReference>
<gene>
    <name evidence="2" type="primary">TNFAIP3</name>
</gene>
<proteinExistence type="predicted"/>
<keyword evidence="1" id="KW-0812">Transmembrane</keyword>
<organism evidence="2">
    <name type="scientific">Nothobranchius rachovii</name>
    <name type="common">bluefin notho</name>
    <dbReference type="NCBI Taxonomy" id="451742"/>
    <lineage>
        <taxon>Eukaryota</taxon>
        <taxon>Metazoa</taxon>
        <taxon>Chordata</taxon>
        <taxon>Craniata</taxon>
        <taxon>Vertebrata</taxon>
        <taxon>Euteleostomi</taxon>
        <taxon>Actinopterygii</taxon>
        <taxon>Neopterygii</taxon>
        <taxon>Teleostei</taxon>
        <taxon>Neoteleostei</taxon>
        <taxon>Acanthomorphata</taxon>
        <taxon>Ovalentaria</taxon>
        <taxon>Atherinomorphae</taxon>
        <taxon>Cyprinodontiformes</taxon>
        <taxon>Nothobranchiidae</taxon>
        <taxon>Nothobranchius</taxon>
    </lineage>
</organism>
<reference evidence="2" key="2">
    <citation type="submission" date="2016-06" db="EMBL/GenBank/DDBJ databases">
        <title>The genome of a short-lived fish provides insights into sex chromosome evolution and the genetic control of aging.</title>
        <authorList>
            <person name="Reichwald K."/>
            <person name="Felder M."/>
            <person name="Petzold A."/>
            <person name="Koch P."/>
            <person name="Groth M."/>
            <person name="Platzer M."/>
        </authorList>
    </citation>
    <scope>NUCLEOTIDE SEQUENCE</scope>
    <source>
        <tissue evidence="2">Brain</tissue>
    </source>
</reference>
<evidence type="ECO:0000256" key="1">
    <source>
        <dbReference type="SAM" id="Phobius"/>
    </source>
</evidence>